<feature type="transmembrane region" description="Helical" evidence="6">
    <location>
        <begin position="291"/>
        <end position="312"/>
    </location>
</feature>
<dbReference type="PANTHER" id="PTHR11132">
    <property type="entry name" value="SOLUTE CARRIER FAMILY 35"/>
    <property type="match status" value="1"/>
</dbReference>
<dbReference type="GO" id="GO:0016020">
    <property type="term" value="C:membrane"/>
    <property type="evidence" value="ECO:0007669"/>
    <property type="project" value="UniProtKB-SubCell"/>
</dbReference>
<evidence type="ECO:0000256" key="3">
    <source>
        <dbReference type="ARBA" id="ARBA00022989"/>
    </source>
</evidence>
<proteinExistence type="predicted"/>
<comment type="subcellular location">
    <subcellularLocation>
        <location evidence="1">Membrane</location>
        <topology evidence="1">Multi-pass membrane protein</topology>
    </subcellularLocation>
</comment>
<feature type="transmembrane region" description="Helical" evidence="6">
    <location>
        <begin position="386"/>
        <end position="402"/>
    </location>
</feature>
<protein>
    <submittedName>
        <fullName evidence="8">TPT-domain-containing protein</fullName>
    </submittedName>
</protein>
<evidence type="ECO:0000256" key="5">
    <source>
        <dbReference type="SAM" id="MobiDB-lite"/>
    </source>
</evidence>
<reference evidence="8 9" key="1">
    <citation type="journal article" date="2015" name="Genome Biol. Evol.">
        <title>Phylogenomic analyses indicate that early fungi evolved digesting cell walls of algal ancestors of land plants.</title>
        <authorList>
            <person name="Chang Y."/>
            <person name="Wang S."/>
            <person name="Sekimoto S."/>
            <person name="Aerts A.L."/>
            <person name="Choi C."/>
            <person name="Clum A."/>
            <person name="LaButti K.M."/>
            <person name="Lindquist E.A."/>
            <person name="Yee Ngan C."/>
            <person name="Ohm R.A."/>
            <person name="Salamov A.A."/>
            <person name="Grigoriev I.V."/>
            <person name="Spatafora J.W."/>
            <person name="Berbee M.L."/>
        </authorList>
    </citation>
    <scope>NUCLEOTIDE SEQUENCE [LARGE SCALE GENOMIC DNA]</scope>
    <source>
        <strain evidence="8 9">NRRL 28638</strain>
    </source>
</reference>
<feature type="transmembrane region" description="Helical" evidence="6">
    <location>
        <begin position="332"/>
        <end position="354"/>
    </location>
</feature>
<name>A0A137NT47_CONC2</name>
<evidence type="ECO:0000256" key="6">
    <source>
        <dbReference type="SAM" id="Phobius"/>
    </source>
</evidence>
<dbReference type="OrthoDB" id="1588579at2759"/>
<keyword evidence="3 6" id="KW-1133">Transmembrane helix</keyword>
<dbReference type="Proteomes" id="UP000070444">
    <property type="component" value="Unassembled WGS sequence"/>
</dbReference>
<evidence type="ECO:0000256" key="2">
    <source>
        <dbReference type="ARBA" id="ARBA00022692"/>
    </source>
</evidence>
<keyword evidence="4 6" id="KW-0472">Membrane</keyword>
<sequence>MKSSTTTTNTIEDHGFVPADLIFKVNPPTDNFVSGNRTANRRTSFSTKHRPNVQDQDIYYPMEDLKIPKTNVSKSYPENSKPFSINSKLQSFNISKYLKKFDGDSVKFLLMCLSWYTSSSVTNNIGKQILDNFKYPISLTWIQFGIVSAFCFLASFLSKKPTITYPSKHVLMTCMPLCLFQIVGHIFSSIAMNKMPVSLVHTIKALSPLFTVLAYRIIWSIKYSTQVYLALIPLTIGVGMACINKVTWSYVGIICALGSCLVYVAQSITTKKLLFKNDHAHDKTSTQLDKLNILFYSSFLAFILMFPAWFIYEGYTFFMPSDAPSYSSSWLIMQFLLNGGSQYVQTIISFSILAMTSAVTFTIASLFKRVFVILTAIFYFRQQVTTLQIFGIILTFIGLYLYDNAKREVKQLDQIAQLKQSSPPLLPTNVNEPTKFELDNMSNNPSLSHRKHNPTL</sequence>
<feature type="domain" description="Sugar phosphate transporter" evidence="7">
    <location>
        <begin position="107"/>
        <end position="402"/>
    </location>
</feature>
<feature type="region of interest" description="Disordered" evidence="5">
    <location>
        <begin position="437"/>
        <end position="456"/>
    </location>
</feature>
<evidence type="ECO:0000259" key="7">
    <source>
        <dbReference type="Pfam" id="PF03151"/>
    </source>
</evidence>
<feature type="transmembrane region" description="Helical" evidence="6">
    <location>
        <begin position="227"/>
        <end position="244"/>
    </location>
</feature>
<dbReference type="InterPro" id="IPR050186">
    <property type="entry name" value="TPT_transporter"/>
</dbReference>
<evidence type="ECO:0000313" key="8">
    <source>
        <dbReference type="EMBL" id="KXN65892.1"/>
    </source>
</evidence>
<feature type="transmembrane region" description="Helical" evidence="6">
    <location>
        <begin position="138"/>
        <end position="158"/>
    </location>
</feature>
<keyword evidence="2 6" id="KW-0812">Transmembrane</keyword>
<evidence type="ECO:0000256" key="4">
    <source>
        <dbReference type="ARBA" id="ARBA00023136"/>
    </source>
</evidence>
<dbReference type="STRING" id="796925.A0A137NT47"/>
<organism evidence="8 9">
    <name type="scientific">Conidiobolus coronatus (strain ATCC 28846 / CBS 209.66 / NRRL 28638)</name>
    <name type="common">Delacroixia coronata</name>
    <dbReference type="NCBI Taxonomy" id="796925"/>
    <lineage>
        <taxon>Eukaryota</taxon>
        <taxon>Fungi</taxon>
        <taxon>Fungi incertae sedis</taxon>
        <taxon>Zoopagomycota</taxon>
        <taxon>Entomophthoromycotina</taxon>
        <taxon>Entomophthoromycetes</taxon>
        <taxon>Entomophthorales</taxon>
        <taxon>Ancylistaceae</taxon>
        <taxon>Conidiobolus</taxon>
    </lineage>
</organism>
<dbReference type="EMBL" id="KQ964799">
    <property type="protein sequence ID" value="KXN65892.1"/>
    <property type="molecule type" value="Genomic_DNA"/>
</dbReference>
<accession>A0A137NT47</accession>
<evidence type="ECO:0000313" key="9">
    <source>
        <dbReference type="Proteomes" id="UP000070444"/>
    </source>
</evidence>
<dbReference type="OMA" id="FWYTVSS"/>
<feature type="transmembrane region" description="Helical" evidence="6">
    <location>
        <begin position="170"/>
        <end position="191"/>
    </location>
</feature>
<dbReference type="InterPro" id="IPR004853">
    <property type="entry name" value="Sugar_P_trans_dom"/>
</dbReference>
<feature type="transmembrane region" description="Helical" evidence="6">
    <location>
        <begin position="250"/>
        <end position="270"/>
    </location>
</feature>
<gene>
    <name evidence="8" type="ORF">CONCODRAFT_80648</name>
</gene>
<dbReference type="AlphaFoldDB" id="A0A137NT47"/>
<keyword evidence="9" id="KW-1185">Reference proteome</keyword>
<dbReference type="Pfam" id="PF03151">
    <property type="entry name" value="TPT"/>
    <property type="match status" value="1"/>
</dbReference>
<evidence type="ECO:0000256" key="1">
    <source>
        <dbReference type="ARBA" id="ARBA00004141"/>
    </source>
</evidence>
<feature type="transmembrane region" description="Helical" evidence="6">
    <location>
        <begin position="361"/>
        <end position="380"/>
    </location>
</feature>
<feature type="transmembrane region" description="Helical" evidence="6">
    <location>
        <begin position="197"/>
        <end position="215"/>
    </location>
</feature>